<evidence type="ECO:0000256" key="2">
    <source>
        <dbReference type="ARBA" id="ARBA00023002"/>
    </source>
</evidence>
<proteinExistence type="inferred from homology"/>
<dbReference type="FunFam" id="3.40.50.720:FF:000084">
    <property type="entry name" value="Short-chain dehydrogenase reductase"/>
    <property type="match status" value="1"/>
</dbReference>
<dbReference type="SMART" id="SM00822">
    <property type="entry name" value="PKS_KR"/>
    <property type="match status" value="1"/>
</dbReference>
<dbReference type="PANTHER" id="PTHR42760:SF133">
    <property type="entry name" value="3-OXOACYL-[ACYL-CARRIER-PROTEIN] REDUCTASE"/>
    <property type="match status" value="1"/>
</dbReference>
<dbReference type="PRINTS" id="PR00080">
    <property type="entry name" value="SDRFAMILY"/>
</dbReference>
<dbReference type="InterPro" id="IPR002347">
    <property type="entry name" value="SDR_fam"/>
</dbReference>
<dbReference type="EMBL" id="CP000463">
    <property type="protein sequence ID" value="ABJ05651.1"/>
    <property type="molecule type" value="Genomic_DNA"/>
</dbReference>
<evidence type="ECO:0000256" key="1">
    <source>
        <dbReference type="ARBA" id="ARBA00006484"/>
    </source>
</evidence>
<dbReference type="HOGENOM" id="CLU_010194_1_1_5"/>
<dbReference type="Pfam" id="PF13561">
    <property type="entry name" value="adh_short_C2"/>
    <property type="match status" value="1"/>
</dbReference>
<name>Q07QY3_RHOP5</name>
<keyword evidence="2" id="KW-0560">Oxidoreductase</keyword>
<protein>
    <submittedName>
        <fullName evidence="4">Short-chain dehydrogenase/reductase SDR</fullName>
    </submittedName>
</protein>
<dbReference type="PROSITE" id="PS00061">
    <property type="entry name" value="ADH_SHORT"/>
    <property type="match status" value="1"/>
</dbReference>
<dbReference type="InterPro" id="IPR020904">
    <property type="entry name" value="Sc_DH/Rdtase_CS"/>
</dbReference>
<organism evidence="4">
    <name type="scientific">Rhodopseudomonas palustris (strain BisA53)</name>
    <dbReference type="NCBI Taxonomy" id="316055"/>
    <lineage>
        <taxon>Bacteria</taxon>
        <taxon>Pseudomonadati</taxon>
        <taxon>Pseudomonadota</taxon>
        <taxon>Alphaproteobacteria</taxon>
        <taxon>Hyphomicrobiales</taxon>
        <taxon>Nitrobacteraceae</taxon>
        <taxon>Rhodopseudomonas</taxon>
    </lineage>
</organism>
<dbReference type="Gene3D" id="3.40.50.720">
    <property type="entry name" value="NAD(P)-binding Rossmann-like Domain"/>
    <property type="match status" value="1"/>
</dbReference>
<dbReference type="AlphaFoldDB" id="Q07QY3"/>
<dbReference type="PRINTS" id="PR00081">
    <property type="entry name" value="GDHRDH"/>
</dbReference>
<dbReference type="SUPFAM" id="SSF51735">
    <property type="entry name" value="NAD(P)-binding Rossmann-fold domains"/>
    <property type="match status" value="1"/>
</dbReference>
<comment type="similarity">
    <text evidence="1">Belongs to the short-chain dehydrogenases/reductases (SDR) family.</text>
</comment>
<evidence type="ECO:0000313" key="4">
    <source>
        <dbReference type="EMBL" id="ABJ05651.1"/>
    </source>
</evidence>
<dbReference type="PANTHER" id="PTHR42760">
    <property type="entry name" value="SHORT-CHAIN DEHYDROGENASES/REDUCTASES FAMILY MEMBER"/>
    <property type="match status" value="1"/>
</dbReference>
<dbReference type="KEGG" id="rpe:RPE_1702"/>
<dbReference type="GO" id="GO:0016616">
    <property type="term" value="F:oxidoreductase activity, acting on the CH-OH group of donors, NAD or NADP as acceptor"/>
    <property type="evidence" value="ECO:0007669"/>
    <property type="project" value="UniProtKB-ARBA"/>
</dbReference>
<evidence type="ECO:0000259" key="3">
    <source>
        <dbReference type="SMART" id="SM00822"/>
    </source>
</evidence>
<sequence>MSNQHLFDLAGRVAIVTGGNGGIGLGMAQALARAGCNVSIWGRNEAKNDAAVASLKGAAGTVEARVCDVTSAQSVNAAMAATLQAFGRVDGCFANAGIGGGGRHAFIDRTEEQWRTMFATNLDGVFHAFQAAARHMTERAANGDPFGRLVATSSLASIFGTARNEHYAATKAAINALVRALAVELARHGVTANAILPGWIKSEMTEGLMGNDKFVANVMPRIPVRRFGEPEDFGGIAVYLMSQASSYHTADTFVIDGGYTAF</sequence>
<feature type="domain" description="Ketoreductase" evidence="3">
    <location>
        <begin position="12"/>
        <end position="202"/>
    </location>
</feature>
<dbReference type="GO" id="GO:0048038">
    <property type="term" value="F:quinone binding"/>
    <property type="evidence" value="ECO:0007669"/>
    <property type="project" value="TreeGrafter"/>
</dbReference>
<dbReference type="OrthoDB" id="9796652at2"/>
<dbReference type="InterPro" id="IPR057326">
    <property type="entry name" value="KR_dom"/>
</dbReference>
<dbReference type="STRING" id="316055.RPE_1702"/>
<reference evidence="4" key="1">
    <citation type="submission" date="2006-09" db="EMBL/GenBank/DDBJ databases">
        <title>Complete sequence of Rhodopseudomonas palustris BisA53.</title>
        <authorList>
            <consortium name="US DOE Joint Genome Institute"/>
            <person name="Copeland A."/>
            <person name="Lucas S."/>
            <person name="Lapidus A."/>
            <person name="Barry K."/>
            <person name="Detter J.C."/>
            <person name="Glavina del Rio T."/>
            <person name="Hammon N."/>
            <person name="Israni S."/>
            <person name="Dalin E."/>
            <person name="Tice H."/>
            <person name="Pitluck S."/>
            <person name="Chain P."/>
            <person name="Malfatti S."/>
            <person name="Shin M."/>
            <person name="Vergez L."/>
            <person name="Schmutz J."/>
            <person name="Larimer F."/>
            <person name="Land M."/>
            <person name="Hauser L."/>
            <person name="Pelletier D.A."/>
            <person name="Kyrpides N."/>
            <person name="Kim E."/>
            <person name="Harwood C.S."/>
            <person name="Oda Y."/>
            <person name="Richardson P."/>
        </authorList>
    </citation>
    <scope>NUCLEOTIDE SEQUENCE [LARGE SCALE GENOMIC DNA]</scope>
    <source>
        <strain evidence="4">BisA53</strain>
    </source>
</reference>
<dbReference type="eggNOG" id="COG1028">
    <property type="taxonomic scope" value="Bacteria"/>
</dbReference>
<accession>Q07QY3</accession>
<dbReference type="InterPro" id="IPR036291">
    <property type="entry name" value="NAD(P)-bd_dom_sf"/>
</dbReference>
<gene>
    <name evidence="4" type="ordered locus">RPE_1702</name>
</gene>
<dbReference type="GO" id="GO:0006633">
    <property type="term" value="P:fatty acid biosynthetic process"/>
    <property type="evidence" value="ECO:0007669"/>
    <property type="project" value="TreeGrafter"/>
</dbReference>